<evidence type="ECO:0000256" key="7">
    <source>
        <dbReference type="SAM" id="MobiDB-lite"/>
    </source>
</evidence>
<dbReference type="SUPFAM" id="SSF52402">
    <property type="entry name" value="Adenine nucleotide alpha hydrolases-like"/>
    <property type="match status" value="1"/>
</dbReference>
<dbReference type="GO" id="GO:0032267">
    <property type="term" value="F:tRNA(Ile)-lysidine synthase activity"/>
    <property type="evidence" value="ECO:0007669"/>
    <property type="project" value="UniProtKB-EC"/>
</dbReference>
<dbReference type="PANTHER" id="PTHR43033">
    <property type="entry name" value="TRNA(ILE)-LYSIDINE SYNTHASE-RELATED"/>
    <property type="match status" value="1"/>
</dbReference>
<keyword evidence="5" id="KW-0067">ATP-binding</keyword>
<dbReference type="InterPro" id="IPR012094">
    <property type="entry name" value="tRNA_Ile_lys_synt"/>
</dbReference>
<dbReference type="NCBIfam" id="TIGR02432">
    <property type="entry name" value="lysidine_TilS_N"/>
    <property type="match status" value="1"/>
</dbReference>
<dbReference type="InterPro" id="IPR011990">
    <property type="entry name" value="TPR-like_helical_dom_sf"/>
</dbReference>
<comment type="catalytic activity">
    <reaction evidence="6">
        <text>cytidine(34) in tRNA(Ile2) + L-lysine + ATP = lysidine(34) in tRNA(Ile2) + AMP + diphosphate + H(+)</text>
        <dbReference type="Rhea" id="RHEA:43744"/>
        <dbReference type="Rhea" id="RHEA-COMP:10625"/>
        <dbReference type="Rhea" id="RHEA-COMP:10670"/>
        <dbReference type="ChEBI" id="CHEBI:15378"/>
        <dbReference type="ChEBI" id="CHEBI:30616"/>
        <dbReference type="ChEBI" id="CHEBI:32551"/>
        <dbReference type="ChEBI" id="CHEBI:33019"/>
        <dbReference type="ChEBI" id="CHEBI:82748"/>
        <dbReference type="ChEBI" id="CHEBI:83665"/>
        <dbReference type="ChEBI" id="CHEBI:456215"/>
        <dbReference type="EC" id="6.3.4.19"/>
    </reaction>
</comment>
<dbReference type="GO" id="GO:0005524">
    <property type="term" value="F:ATP binding"/>
    <property type="evidence" value="ECO:0007669"/>
    <property type="project" value="UniProtKB-KW"/>
</dbReference>
<evidence type="ECO:0000256" key="1">
    <source>
        <dbReference type="ARBA" id="ARBA00013267"/>
    </source>
</evidence>
<dbReference type="InterPro" id="IPR014729">
    <property type="entry name" value="Rossmann-like_a/b/a_fold"/>
</dbReference>
<protein>
    <recommendedName>
        <fullName evidence="1">tRNA(Ile)-lysidine synthetase</fullName>
        <ecNumber evidence="1">6.3.4.19</ecNumber>
    </recommendedName>
</protein>
<feature type="transmembrane region" description="Helical" evidence="8">
    <location>
        <begin position="20"/>
        <end position="38"/>
    </location>
</feature>
<evidence type="ECO:0000256" key="3">
    <source>
        <dbReference type="ARBA" id="ARBA00022694"/>
    </source>
</evidence>
<keyword evidence="4" id="KW-0547">Nucleotide-binding</keyword>
<dbReference type="EMBL" id="HBIX01020702">
    <property type="protein sequence ID" value="CAE0721806.1"/>
    <property type="molecule type" value="Transcribed_RNA"/>
</dbReference>
<feature type="region of interest" description="Disordered" evidence="7">
    <location>
        <begin position="305"/>
        <end position="335"/>
    </location>
</feature>
<organism evidence="10">
    <name type="scientific">Pseudo-nitzschia australis</name>
    <dbReference type="NCBI Taxonomy" id="44445"/>
    <lineage>
        <taxon>Eukaryota</taxon>
        <taxon>Sar</taxon>
        <taxon>Stramenopiles</taxon>
        <taxon>Ochrophyta</taxon>
        <taxon>Bacillariophyta</taxon>
        <taxon>Bacillariophyceae</taxon>
        <taxon>Bacillariophycidae</taxon>
        <taxon>Bacillariales</taxon>
        <taxon>Bacillariaceae</taxon>
        <taxon>Pseudo-nitzschia</taxon>
    </lineage>
</organism>
<keyword evidence="2" id="KW-0436">Ligase</keyword>
<keyword evidence="3" id="KW-0819">tRNA processing</keyword>
<feature type="region of interest" description="Disordered" evidence="7">
    <location>
        <begin position="78"/>
        <end position="103"/>
    </location>
</feature>
<dbReference type="GO" id="GO:0008033">
    <property type="term" value="P:tRNA processing"/>
    <property type="evidence" value="ECO:0007669"/>
    <property type="project" value="UniProtKB-KW"/>
</dbReference>
<dbReference type="AlphaFoldDB" id="A0A7S4APR1"/>
<feature type="compositionally biased region" description="Polar residues" evidence="7">
    <location>
        <begin position="315"/>
        <end position="324"/>
    </location>
</feature>
<dbReference type="Pfam" id="PF01171">
    <property type="entry name" value="ATP_bind_3"/>
    <property type="match status" value="1"/>
</dbReference>
<name>A0A7S4APR1_9STRA</name>
<feature type="domain" description="tRNA(Ile)-lysidine/2-thiocytidine synthase N-terminal" evidence="9">
    <location>
        <begin position="409"/>
        <end position="598"/>
    </location>
</feature>
<evidence type="ECO:0000256" key="5">
    <source>
        <dbReference type="ARBA" id="ARBA00022840"/>
    </source>
</evidence>
<feature type="compositionally biased region" description="Basic and acidic residues" evidence="7">
    <location>
        <begin position="305"/>
        <end position="314"/>
    </location>
</feature>
<dbReference type="Gene3D" id="1.20.58.320">
    <property type="entry name" value="TPR-like"/>
    <property type="match status" value="1"/>
</dbReference>
<feature type="compositionally biased region" description="Low complexity" evidence="7">
    <location>
        <begin position="88"/>
        <end position="99"/>
    </location>
</feature>
<dbReference type="HAMAP" id="MF_01161">
    <property type="entry name" value="tRNA_Ile_lys_synt"/>
    <property type="match status" value="1"/>
</dbReference>
<dbReference type="SUPFAM" id="SSF48452">
    <property type="entry name" value="TPR-like"/>
    <property type="match status" value="1"/>
</dbReference>
<evidence type="ECO:0000259" key="9">
    <source>
        <dbReference type="Pfam" id="PF01171"/>
    </source>
</evidence>
<dbReference type="InterPro" id="IPR011063">
    <property type="entry name" value="TilS/TtcA_N"/>
</dbReference>
<sequence>MSMYSQAGSQPNHTTVGSSTATSATAVIAVFFFVYRYWKSRLDNDDRANANRLSLFWEHVFGTPGSVMDRIRGSLVKSPSIAGPNSTGRNSGDSSSDCDGNNRKLQEIRNNHSAIQSVLHYWFGQHPPEKSQKMLWMIAASSKEHRQKVDSDIVTRFERLLGELASSTAHDATRWQQWCLDPDGIYGARGKIAAIIVLDQFSRHILRHYDNSDNHLPTKECVDQLALKTAELLIKEHSVELEHGMIPLPMRVFALMPYRHASTMESVKYVQRTVEEMAALEEQNAAMVGRFRKATNRRLAVLQDEERRTGKIDTENTAGKNENISADDDGKDQRKQFSDDDILETFPFHADMAPTLRHPIHKTMVQFLTEQGIHPANDAPNQKGGTRSAEVGKNTNIEIGTSSPQKGAIIVSLSGGVDSMVIAAVLAHLKRSCGYGHLTILAVHIDYANRPESGAEADYVRRYCEDHLDNAIDFYCRRIGEVTRGITARDEYERIAREIRYDFYRDTVARAKDAMGLHSKEERRNKIVGVMLGHHRGDLRENVLSNAHKGCGPLDLSGMTGVSKNDGITVFRPLLPLEKSFVFDYAHKFGVPYYKDTTPLWSTRGKLRNKLLPLLEEIYGDGSMNNLSNLAAESDECRTLMNKSMIAPFVKSVVHKPMGLILDTTAWKDQPLFFWKVALREALHSVGLGMFSDKSVIEFLKRIQTKKLKAAWLQCRKDYGVYLQENGQVFVLYPSSFPWSKKDAYGLDEQALEYETDRLVGPWKVRSEVVSAASFEESSELSSSLLEKRAVQSMDAFMEGNVEYFITAPTRFDKESGNAIPIPLVFRQFSKADRPRAWKSCDLRIQSTLPVLGNDKDMVGSGLIEEVEVNGEKQTHTERLIRVSISLMDHGGEEE</sequence>
<dbReference type="InterPro" id="IPR010323">
    <property type="entry name" value="DUF924"/>
</dbReference>
<keyword evidence="8" id="KW-1133">Transmembrane helix</keyword>
<proteinExistence type="inferred from homology"/>
<keyword evidence="8" id="KW-0812">Transmembrane</keyword>
<evidence type="ECO:0000256" key="4">
    <source>
        <dbReference type="ARBA" id="ARBA00022741"/>
    </source>
</evidence>
<dbReference type="Gene3D" id="3.40.50.620">
    <property type="entry name" value="HUPs"/>
    <property type="match status" value="1"/>
</dbReference>
<keyword evidence="8" id="KW-0472">Membrane</keyword>
<dbReference type="EC" id="6.3.4.19" evidence="1"/>
<gene>
    <name evidence="10" type="ORF">PAUS00366_LOCUS14561</name>
</gene>
<dbReference type="InterPro" id="IPR012795">
    <property type="entry name" value="tRNA_Ile_lys_synt_N"/>
</dbReference>
<evidence type="ECO:0000256" key="6">
    <source>
        <dbReference type="ARBA" id="ARBA00048539"/>
    </source>
</evidence>
<evidence type="ECO:0000313" key="10">
    <source>
        <dbReference type="EMBL" id="CAE0721806.1"/>
    </source>
</evidence>
<reference evidence="10" key="1">
    <citation type="submission" date="2021-01" db="EMBL/GenBank/DDBJ databases">
        <authorList>
            <person name="Corre E."/>
            <person name="Pelletier E."/>
            <person name="Niang G."/>
            <person name="Scheremetjew M."/>
            <person name="Finn R."/>
            <person name="Kale V."/>
            <person name="Holt S."/>
            <person name="Cochrane G."/>
            <person name="Meng A."/>
            <person name="Brown T."/>
            <person name="Cohen L."/>
        </authorList>
    </citation>
    <scope>NUCLEOTIDE SEQUENCE</scope>
    <source>
        <strain evidence="10">10249 10 AB</strain>
    </source>
</reference>
<accession>A0A7S4APR1</accession>
<dbReference type="PANTHER" id="PTHR43033:SF3">
    <property type="entry name" value="TRNA(ILE)-LYSIDINE SYNTHETASE"/>
    <property type="match status" value="1"/>
</dbReference>
<dbReference type="CDD" id="cd01992">
    <property type="entry name" value="TilS_N"/>
    <property type="match status" value="1"/>
</dbReference>
<evidence type="ECO:0000256" key="8">
    <source>
        <dbReference type="SAM" id="Phobius"/>
    </source>
</evidence>
<evidence type="ECO:0000256" key="2">
    <source>
        <dbReference type="ARBA" id="ARBA00022598"/>
    </source>
</evidence>
<dbReference type="Pfam" id="PF06041">
    <property type="entry name" value="DUF924"/>
    <property type="match status" value="1"/>
</dbReference>